<dbReference type="InterPro" id="IPR025965">
    <property type="entry name" value="FlgD/Vpr_Ig-like"/>
</dbReference>
<dbReference type="Pfam" id="PF13860">
    <property type="entry name" value="FlgD_ig"/>
    <property type="match status" value="1"/>
</dbReference>
<accession>A0A538SNK9</accession>
<feature type="domain" description="FlgD/Vpr Ig-like" evidence="2">
    <location>
        <begin position="48"/>
        <end position="99"/>
    </location>
</feature>
<evidence type="ECO:0000313" key="4">
    <source>
        <dbReference type="Proteomes" id="UP000317716"/>
    </source>
</evidence>
<evidence type="ECO:0000259" key="2">
    <source>
        <dbReference type="Pfam" id="PF13860"/>
    </source>
</evidence>
<evidence type="ECO:0000256" key="1">
    <source>
        <dbReference type="SAM" id="MobiDB-lite"/>
    </source>
</evidence>
<feature type="region of interest" description="Disordered" evidence="1">
    <location>
        <begin position="1"/>
        <end position="37"/>
    </location>
</feature>
<reference evidence="3 4" key="1">
    <citation type="journal article" date="2019" name="Nat. Microbiol.">
        <title>Mediterranean grassland soil C-N compound turnover is dependent on rainfall and depth, and is mediated by genomically divergent microorganisms.</title>
        <authorList>
            <person name="Diamond S."/>
            <person name="Andeer P.F."/>
            <person name="Li Z."/>
            <person name="Crits-Christoph A."/>
            <person name="Burstein D."/>
            <person name="Anantharaman K."/>
            <person name="Lane K.R."/>
            <person name="Thomas B.C."/>
            <person name="Pan C."/>
            <person name="Northen T.R."/>
            <person name="Banfield J.F."/>
        </authorList>
    </citation>
    <scope>NUCLEOTIDE SEQUENCE [LARGE SCALE GENOMIC DNA]</scope>
    <source>
        <strain evidence="3">WS_2</strain>
    </source>
</reference>
<dbReference type="EMBL" id="VBOS01000309">
    <property type="protein sequence ID" value="TMQ52968.1"/>
    <property type="molecule type" value="Genomic_DNA"/>
</dbReference>
<protein>
    <recommendedName>
        <fullName evidence="2">FlgD/Vpr Ig-like domain-containing protein</fullName>
    </recommendedName>
</protein>
<dbReference type="AlphaFoldDB" id="A0A538SNK9"/>
<gene>
    <name evidence="3" type="ORF">E6K72_08775</name>
</gene>
<dbReference type="Gene3D" id="2.60.40.4070">
    <property type="match status" value="1"/>
</dbReference>
<evidence type="ECO:0000313" key="3">
    <source>
        <dbReference type="EMBL" id="TMQ52968.1"/>
    </source>
</evidence>
<comment type="caution">
    <text evidence="3">The sequence shown here is derived from an EMBL/GenBank/DDBJ whole genome shotgun (WGS) entry which is preliminary data.</text>
</comment>
<proteinExistence type="predicted"/>
<name>A0A538SNK9_UNCEI</name>
<dbReference type="Proteomes" id="UP000317716">
    <property type="component" value="Unassembled WGS sequence"/>
</dbReference>
<organism evidence="3 4">
    <name type="scientific">Eiseniibacteriota bacterium</name>
    <dbReference type="NCBI Taxonomy" id="2212470"/>
    <lineage>
        <taxon>Bacteria</taxon>
        <taxon>Candidatus Eiseniibacteriota</taxon>
    </lineage>
</organism>
<sequence>MACTVGTAFDPLDVPPPSRPSGDVHFSRSPAPNPARRGMSLAITVPRAQWVELSIDDVAGRRLTTLWRGDLSAGEHTFSWNGMVNAEHAQAGLYWVRLRSGNLKEAKPFVLTP</sequence>